<dbReference type="PRINTS" id="PR00080">
    <property type="entry name" value="SDRFAMILY"/>
</dbReference>
<name>B1ZYR9_OPITP</name>
<dbReference type="OrthoDB" id="9803333at2"/>
<dbReference type="FunFam" id="3.40.50.720:FF:000084">
    <property type="entry name" value="Short-chain dehydrogenase reductase"/>
    <property type="match status" value="1"/>
</dbReference>
<organism evidence="3 4">
    <name type="scientific">Opitutus terrae (strain DSM 11246 / JCM 15787 / PB90-1)</name>
    <dbReference type="NCBI Taxonomy" id="452637"/>
    <lineage>
        <taxon>Bacteria</taxon>
        <taxon>Pseudomonadati</taxon>
        <taxon>Verrucomicrobiota</taxon>
        <taxon>Opitutia</taxon>
        <taxon>Opitutales</taxon>
        <taxon>Opitutaceae</taxon>
        <taxon>Opitutus</taxon>
    </lineage>
</organism>
<keyword evidence="2" id="KW-0560">Oxidoreductase</keyword>
<dbReference type="PROSITE" id="PS00061">
    <property type="entry name" value="ADH_SHORT"/>
    <property type="match status" value="1"/>
</dbReference>
<dbReference type="SUPFAM" id="SSF51735">
    <property type="entry name" value="NAD(P)-binding Rossmann-fold domains"/>
    <property type="match status" value="1"/>
</dbReference>
<dbReference type="InterPro" id="IPR020904">
    <property type="entry name" value="Sc_DH/Rdtase_CS"/>
</dbReference>
<dbReference type="Pfam" id="PF13561">
    <property type="entry name" value="adh_short_C2"/>
    <property type="match status" value="1"/>
</dbReference>
<dbReference type="Gene3D" id="3.40.50.720">
    <property type="entry name" value="NAD(P)-binding Rossmann-like Domain"/>
    <property type="match status" value="1"/>
</dbReference>
<dbReference type="EMBL" id="CP001032">
    <property type="protein sequence ID" value="ACB75305.1"/>
    <property type="molecule type" value="Genomic_DNA"/>
</dbReference>
<comment type="similarity">
    <text evidence="1">Belongs to the short-chain dehydrogenases/reductases (SDR) family.</text>
</comment>
<dbReference type="PRINTS" id="PR00081">
    <property type="entry name" value="GDHRDH"/>
</dbReference>
<dbReference type="Proteomes" id="UP000007013">
    <property type="component" value="Chromosome"/>
</dbReference>
<dbReference type="eggNOG" id="COG1028">
    <property type="taxonomic scope" value="Bacteria"/>
</dbReference>
<dbReference type="GO" id="GO:0016616">
    <property type="term" value="F:oxidoreductase activity, acting on the CH-OH group of donors, NAD or NADP as acceptor"/>
    <property type="evidence" value="ECO:0007669"/>
    <property type="project" value="TreeGrafter"/>
</dbReference>
<dbReference type="InterPro" id="IPR002347">
    <property type="entry name" value="SDR_fam"/>
</dbReference>
<reference evidence="3 4" key="1">
    <citation type="journal article" date="2011" name="J. Bacteriol.">
        <title>Genome sequence of the verrucomicrobium Opitutus terrae PB90-1, an abundant inhabitant of rice paddy soil ecosystems.</title>
        <authorList>
            <person name="van Passel M.W."/>
            <person name="Kant R."/>
            <person name="Palva A."/>
            <person name="Copeland A."/>
            <person name="Lucas S."/>
            <person name="Lapidus A."/>
            <person name="Glavina del Rio T."/>
            <person name="Pitluck S."/>
            <person name="Goltsman E."/>
            <person name="Clum A."/>
            <person name="Sun H."/>
            <person name="Schmutz J."/>
            <person name="Larimer F.W."/>
            <person name="Land M.L."/>
            <person name="Hauser L."/>
            <person name="Kyrpides N."/>
            <person name="Mikhailova N."/>
            <person name="Richardson P.P."/>
            <person name="Janssen P.H."/>
            <person name="de Vos W.M."/>
            <person name="Smidt H."/>
        </authorList>
    </citation>
    <scope>NUCLEOTIDE SEQUENCE [LARGE SCALE GENOMIC DNA]</scope>
    <source>
        <strain evidence="4">DSM 11246 / JCM 15787 / PB90-1</strain>
    </source>
</reference>
<dbReference type="PANTHER" id="PTHR42760:SF133">
    <property type="entry name" value="3-OXOACYL-[ACYL-CARRIER-PROTEIN] REDUCTASE"/>
    <property type="match status" value="1"/>
</dbReference>
<dbReference type="PANTHER" id="PTHR42760">
    <property type="entry name" value="SHORT-CHAIN DEHYDROGENASES/REDUCTASES FAMILY MEMBER"/>
    <property type="match status" value="1"/>
</dbReference>
<accession>B1ZYR9</accession>
<protein>
    <submittedName>
        <fullName evidence="3">Short-chain dehydrogenase/reductase SDR</fullName>
    </submittedName>
</protein>
<dbReference type="HOGENOM" id="CLU_010194_1_3_0"/>
<dbReference type="STRING" id="452637.Oter_2022"/>
<evidence type="ECO:0000313" key="3">
    <source>
        <dbReference type="EMBL" id="ACB75305.1"/>
    </source>
</evidence>
<keyword evidence="4" id="KW-1185">Reference proteome</keyword>
<evidence type="ECO:0000313" key="4">
    <source>
        <dbReference type="Proteomes" id="UP000007013"/>
    </source>
</evidence>
<evidence type="ECO:0000256" key="2">
    <source>
        <dbReference type="ARBA" id="ARBA00023002"/>
    </source>
</evidence>
<dbReference type="InterPro" id="IPR036291">
    <property type="entry name" value="NAD(P)-bd_dom_sf"/>
</dbReference>
<dbReference type="CDD" id="cd05233">
    <property type="entry name" value="SDR_c"/>
    <property type="match status" value="1"/>
</dbReference>
<gene>
    <name evidence="3" type="ordered locus">Oter_2022</name>
</gene>
<dbReference type="KEGG" id="ote:Oter_2022"/>
<proteinExistence type="inferred from homology"/>
<evidence type="ECO:0000256" key="1">
    <source>
        <dbReference type="ARBA" id="ARBA00006484"/>
    </source>
</evidence>
<sequence length="257" mass="26822">MNSLRALVTGGSRGIGRAIAQQLAARSCRVAVHYRDNHTAAEATLASLAGQGHIALAADIGCEADAERLWNESVGALGGIDILVNNAGVFAPHPPLTTDLTAWQDSWRRTLSTNLMGPATLSYLAARAMAGRELFEPRFGRGRIVNVSSRGAFRGEPKSPAYGASKAGLNALSQSLAKALAPQAVYVYCLAPGWVETDMAADHLTGPDGEAILADHPLGRVATVEEIARTAAFCALDAPAAMTGCIVDINGASYLRT</sequence>
<dbReference type="RefSeq" id="WP_012374842.1">
    <property type="nucleotide sequence ID" value="NC_010571.1"/>
</dbReference>
<dbReference type="AlphaFoldDB" id="B1ZYR9"/>